<evidence type="ECO:0000256" key="1">
    <source>
        <dbReference type="SAM" id="MobiDB-lite"/>
    </source>
</evidence>
<sequence>MVNTSQLFSVVATAIMTISSSSAFSTPQSTPVWGLQQAPRHHSSWPLYMSVPSSSSTSITLDRPSTFQPQKSTDYDQTTDDALNPDGPYTLRLFDDNLNTKEWVARSLVYVVGLCEQDAYAKMTEAHTMGIAKVGDYRFDIAECYRREMLKNEIKCDVIPAEEC</sequence>
<reference evidence="4 5" key="2">
    <citation type="journal article" date="2008" name="Nature">
        <title>The Phaeodactylum genome reveals the evolutionary history of diatom genomes.</title>
        <authorList>
            <person name="Bowler C."/>
            <person name="Allen A.E."/>
            <person name="Badger J.H."/>
            <person name="Grimwood J."/>
            <person name="Jabbari K."/>
            <person name="Kuo A."/>
            <person name="Maheswari U."/>
            <person name="Martens C."/>
            <person name="Maumus F."/>
            <person name="Otillar R.P."/>
            <person name="Rayko E."/>
            <person name="Salamov A."/>
            <person name="Vandepoele K."/>
            <person name="Beszteri B."/>
            <person name="Gruber A."/>
            <person name="Heijde M."/>
            <person name="Katinka M."/>
            <person name="Mock T."/>
            <person name="Valentin K."/>
            <person name="Verret F."/>
            <person name="Berges J.A."/>
            <person name="Brownlee C."/>
            <person name="Cadoret J.P."/>
            <person name="Chiovitti A."/>
            <person name="Choi C.J."/>
            <person name="Coesel S."/>
            <person name="De Martino A."/>
            <person name="Detter J.C."/>
            <person name="Durkin C."/>
            <person name="Falciatore A."/>
            <person name="Fournet J."/>
            <person name="Haruta M."/>
            <person name="Huysman M.J."/>
            <person name="Jenkins B.D."/>
            <person name="Jiroutova K."/>
            <person name="Jorgensen R.E."/>
            <person name="Joubert Y."/>
            <person name="Kaplan A."/>
            <person name="Kroger N."/>
            <person name="Kroth P.G."/>
            <person name="La Roche J."/>
            <person name="Lindquist E."/>
            <person name="Lommer M."/>
            <person name="Martin-Jezequel V."/>
            <person name="Lopez P.J."/>
            <person name="Lucas S."/>
            <person name="Mangogna M."/>
            <person name="McGinnis K."/>
            <person name="Medlin L.K."/>
            <person name="Montsant A."/>
            <person name="Oudot-Le Secq M.P."/>
            <person name="Napoli C."/>
            <person name="Obornik M."/>
            <person name="Parker M.S."/>
            <person name="Petit J.L."/>
            <person name="Porcel B.M."/>
            <person name="Poulsen N."/>
            <person name="Robison M."/>
            <person name="Rychlewski L."/>
            <person name="Rynearson T.A."/>
            <person name="Schmutz J."/>
            <person name="Shapiro H."/>
            <person name="Siaut M."/>
            <person name="Stanley M."/>
            <person name="Sussman M.R."/>
            <person name="Taylor A.R."/>
            <person name="Vardi A."/>
            <person name="von Dassow P."/>
            <person name="Vyverman W."/>
            <person name="Willis A."/>
            <person name="Wyrwicz L.S."/>
            <person name="Rokhsar D.S."/>
            <person name="Weissenbach J."/>
            <person name="Armbrust E.V."/>
            <person name="Green B.R."/>
            <person name="Van de Peer Y."/>
            <person name="Grigoriev I.V."/>
        </authorList>
    </citation>
    <scope>NUCLEOTIDE SEQUENCE [LARGE SCALE GENOMIC DNA]</scope>
    <source>
        <strain evidence="4 5">CCMP1335</strain>
    </source>
</reference>
<dbReference type="HOGENOM" id="CLU_1622344_0_0_1"/>
<dbReference type="KEGG" id="tps:THAPSDRAFT_24225"/>
<gene>
    <name evidence="4" type="ORF">THAPSDRAFT_24225</name>
</gene>
<dbReference type="Gene3D" id="3.30.1390.10">
    <property type="match status" value="1"/>
</dbReference>
<dbReference type="AlphaFoldDB" id="B8C9R8"/>
<name>B8C9R8_THAPS</name>
<feature type="compositionally biased region" description="Polar residues" evidence="1">
    <location>
        <begin position="66"/>
        <end position="76"/>
    </location>
</feature>
<feature type="region of interest" description="Disordered" evidence="1">
    <location>
        <begin position="59"/>
        <end position="82"/>
    </location>
</feature>
<dbReference type="Pfam" id="PF02617">
    <property type="entry name" value="ClpS"/>
    <property type="match status" value="1"/>
</dbReference>
<dbReference type="GO" id="GO:0030163">
    <property type="term" value="P:protein catabolic process"/>
    <property type="evidence" value="ECO:0007669"/>
    <property type="project" value="InterPro"/>
</dbReference>
<dbReference type="InterPro" id="IPR014719">
    <property type="entry name" value="Ribosomal_bL12_C/ClpS-like"/>
</dbReference>
<evidence type="ECO:0000313" key="5">
    <source>
        <dbReference type="Proteomes" id="UP000001449"/>
    </source>
</evidence>
<keyword evidence="5" id="KW-1185">Reference proteome</keyword>
<dbReference type="SUPFAM" id="SSF54736">
    <property type="entry name" value="ClpS-like"/>
    <property type="match status" value="1"/>
</dbReference>
<evidence type="ECO:0000259" key="3">
    <source>
        <dbReference type="Pfam" id="PF02617"/>
    </source>
</evidence>
<feature type="chain" id="PRO_5002866416" description="Adaptor protein ClpS core domain-containing protein" evidence="2">
    <location>
        <begin position="24"/>
        <end position="164"/>
    </location>
</feature>
<evidence type="ECO:0000313" key="4">
    <source>
        <dbReference type="EMBL" id="EED90090.1"/>
    </source>
</evidence>
<dbReference type="InParanoid" id="B8C9R8"/>
<dbReference type="eggNOG" id="ENOG502S7DJ">
    <property type="taxonomic scope" value="Eukaryota"/>
</dbReference>
<feature type="signal peptide" evidence="2">
    <location>
        <begin position="1"/>
        <end position="23"/>
    </location>
</feature>
<dbReference type="Proteomes" id="UP000001449">
    <property type="component" value="Chromosome 10"/>
</dbReference>
<keyword evidence="2" id="KW-0732">Signal</keyword>
<dbReference type="InterPro" id="IPR022935">
    <property type="entry name" value="ClpS"/>
</dbReference>
<dbReference type="GeneID" id="7450748"/>
<dbReference type="PANTHER" id="PTHR33473">
    <property type="entry name" value="ATP-DEPENDENT CLP PROTEASE ADAPTER PROTEIN CLPS1, CHLOROPLASTIC"/>
    <property type="match status" value="1"/>
</dbReference>
<dbReference type="GO" id="GO:0006508">
    <property type="term" value="P:proteolysis"/>
    <property type="evidence" value="ECO:0007669"/>
    <property type="project" value="InterPro"/>
</dbReference>
<dbReference type="PaxDb" id="35128-Thaps24225"/>
<reference evidence="4 5" key="1">
    <citation type="journal article" date="2004" name="Science">
        <title>The genome of the diatom Thalassiosira pseudonana: ecology, evolution, and metabolism.</title>
        <authorList>
            <person name="Armbrust E.V."/>
            <person name="Berges J.A."/>
            <person name="Bowler C."/>
            <person name="Green B.R."/>
            <person name="Martinez D."/>
            <person name="Putnam N.H."/>
            <person name="Zhou S."/>
            <person name="Allen A.E."/>
            <person name="Apt K.E."/>
            <person name="Bechner M."/>
            <person name="Brzezinski M.A."/>
            <person name="Chaal B.K."/>
            <person name="Chiovitti A."/>
            <person name="Davis A.K."/>
            <person name="Demarest M.S."/>
            <person name="Detter J.C."/>
            <person name="Glavina T."/>
            <person name="Goodstein D."/>
            <person name="Hadi M.Z."/>
            <person name="Hellsten U."/>
            <person name="Hildebrand M."/>
            <person name="Jenkins B.D."/>
            <person name="Jurka J."/>
            <person name="Kapitonov V.V."/>
            <person name="Kroger N."/>
            <person name="Lau W.W."/>
            <person name="Lane T.W."/>
            <person name="Larimer F.W."/>
            <person name="Lippmeier J.C."/>
            <person name="Lucas S."/>
            <person name="Medina M."/>
            <person name="Montsant A."/>
            <person name="Obornik M."/>
            <person name="Parker M.S."/>
            <person name="Palenik B."/>
            <person name="Pazour G.J."/>
            <person name="Richardson P.M."/>
            <person name="Rynearson T.A."/>
            <person name="Saito M.A."/>
            <person name="Schwartz D.C."/>
            <person name="Thamatrakoln K."/>
            <person name="Valentin K."/>
            <person name="Vardi A."/>
            <person name="Wilkerson F.P."/>
            <person name="Rokhsar D.S."/>
        </authorList>
    </citation>
    <scope>NUCLEOTIDE SEQUENCE [LARGE SCALE GENOMIC DNA]</scope>
    <source>
        <strain evidence="4 5">CCMP1335</strain>
    </source>
</reference>
<dbReference type="InterPro" id="IPR003769">
    <property type="entry name" value="ClpS_core"/>
</dbReference>
<evidence type="ECO:0000256" key="2">
    <source>
        <dbReference type="SAM" id="SignalP"/>
    </source>
</evidence>
<organism evidence="4 5">
    <name type="scientific">Thalassiosira pseudonana</name>
    <name type="common">Marine diatom</name>
    <name type="synonym">Cyclotella nana</name>
    <dbReference type="NCBI Taxonomy" id="35128"/>
    <lineage>
        <taxon>Eukaryota</taxon>
        <taxon>Sar</taxon>
        <taxon>Stramenopiles</taxon>
        <taxon>Ochrophyta</taxon>
        <taxon>Bacillariophyta</taxon>
        <taxon>Coscinodiscophyceae</taxon>
        <taxon>Thalassiosirophycidae</taxon>
        <taxon>Thalassiosirales</taxon>
        <taxon>Thalassiosiraceae</taxon>
        <taxon>Thalassiosira</taxon>
    </lineage>
</organism>
<protein>
    <recommendedName>
        <fullName evidence="3">Adaptor protein ClpS core domain-containing protein</fullName>
    </recommendedName>
</protein>
<dbReference type="EMBL" id="CM000646">
    <property type="protein sequence ID" value="EED90090.1"/>
    <property type="molecule type" value="Genomic_DNA"/>
</dbReference>
<dbReference type="PANTHER" id="PTHR33473:SF17">
    <property type="entry name" value="ATP-DEPENDENT CLP PROTEASE ADAPTER PROTEIN CLPS1, CHLOROPLASTIC"/>
    <property type="match status" value="1"/>
</dbReference>
<proteinExistence type="predicted"/>
<accession>B8C9R8</accession>
<dbReference type="RefSeq" id="XP_002292894.1">
    <property type="nucleotide sequence ID" value="XM_002292858.1"/>
</dbReference>
<feature type="domain" description="Adaptor protein ClpS core" evidence="3">
    <location>
        <begin position="86"/>
        <end position="150"/>
    </location>
</feature>